<dbReference type="AlphaFoldDB" id="A0A5J4PVJ3"/>
<keyword evidence="4" id="KW-0998">Cell outer membrane</keyword>
<dbReference type="GO" id="GO:0019867">
    <property type="term" value="C:outer membrane"/>
    <property type="evidence" value="ECO:0007669"/>
    <property type="project" value="InterPro"/>
</dbReference>
<dbReference type="NCBIfam" id="TIGR04057">
    <property type="entry name" value="SusC_RagA_signa"/>
    <property type="match status" value="1"/>
</dbReference>
<evidence type="ECO:0000256" key="4">
    <source>
        <dbReference type="ARBA" id="ARBA00023237"/>
    </source>
</evidence>
<dbReference type="Gene3D" id="2.60.40.1120">
    <property type="entry name" value="Carboxypeptidase-like, regulatory domain"/>
    <property type="match status" value="1"/>
</dbReference>
<keyword evidence="6" id="KW-0675">Receptor</keyword>
<keyword evidence="1" id="KW-0813">Transport</keyword>
<dbReference type="FunFam" id="2.60.40.1120:FF:000003">
    <property type="entry name" value="Outer membrane protein Omp121"/>
    <property type="match status" value="1"/>
</dbReference>
<dbReference type="InterPro" id="IPR012910">
    <property type="entry name" value="Plug_dom"/>
</dbReference>
<dbReference type="Gene3D" id="2.170.130.10">
    <property type="entry name" value="TonB-dependent receptor, plug domain"/>
    <property type="match status" value="1"/>
</dbReference>
<dbReference type="PANTHER" id="PTHR30069">
    <property type="entry name" value="TONB-DEPENDENT OUTER MEMBRANE RECEPTOR"/>
    <property type="match status" value="1"/>
</dbReference>
<evidence type="ECO:0000259" key="5">
    <source>
        <dbReference type="SMART" id="SM00965"/>
    </source>
</evidence>
<organism evidence="6">
    <name type="scientific">termite gut metagenome</name>
    <dbReference type="NCBI Taxonomy" id="433724"/>
    <lineage>
        <taxon>unclassified sequences</taxon>
        <taxon>metagenomes</taxon>
        <taxon>organismal metagenomes</taxon>
    </lineage>
</organism>
<dbReference type="InterPro" id="IPR011662">
    <property type="entry name" value="Secretin/TonB_short_N"/>
</dbReference>
<feature type="non-terminal residue" evidence="6">
    <location>
        <position position="358"/>
    </location>
</feature>
<evidence type="ECO:0000256" key="1">
    <source>
        <dbReference type="ARBA" id="ARBA00022448"/>
    </source>
</evidence>
<dbReference type="EMBL" id="SNRY01006368">
    <property type="protein sequence ID" value="KAA6312748.1"/>
    <property type="molecule type" value="Genomic_DNA"/>
</dbReference>
<protein>
    <submittedName>
        <fullName evidence="6">TonB-dependent receptor SusC</fullName>
    </submittedName>
</protein>
<dbReference type="PROSITE" id="PS52016">
    <property type="entry name" value="TONB_DEPENDENT_REC_3"/>
    <property type="match status" value="1"/>
</dbReference>
<feature type="domain" description="Secretin/TonB short N-terminal" evidence="5">
    <location>
        <begin position="78"/>
        <end position="129"/>
    </location>
</feature>
<name>A0A5J4PVJ3_9ZZZZ</name>
<dbReference type="InterPro" id="IPR039426">
    <property type="entry name" value="TonB-dep_rcpt-like"/>
</dbReference>
<dbReference type="Pfam" id="PF13715">
    <property type="entry name" value="CarbopepD_reg_2"/>
    <property type="match status" value="1"/>
</dbReference>
<dbReference type="GO" id="GO:0015344">
    <property type="term" value="F:siderophore uptake transmembrane transporter activity"/>
    <property type="evidence" value="ECO:0007669"/>
    <property type="project" value="TreeGrafter"/>
</dbReference>
<gene>
    <name evidence="6" type="ORF">EZS27_036373</name>
</gene>
<dbReference type="Pfam" id="PF07715">
    <property type="entry name" value="Plug"/>
    <property type="match status" value="1"/>
</dbReference>
<dbReference type="SUPFAM" id="SSF56935">
    <property type="entry name" value="Porins"/>
    <property type="match status" value="1"/>
</dbReference>
<keyword evidence="3" id="KW-0472">Membrane</keyword>
<dbReference type="GO" id="GO:0044718">
    <property type="term" value="P:siderophore transmembrane transport"/>
    <property type="evidence" value="ECO:0007669"/>
    <property type="project" value="TreeGrafter"/>
</dbReference>
<evidence type="ECO:0000256" key="3">
    <source>
        <dbReference type="ARBA" id="ARBA00023136"/>
    </source>
</evidence>
<sequence>MKNNLYHILMKLNSYTKIKRHSLSHNLNILRFCLFFLILNVIQVSRAITYSQSATLTFQMTNTSIEEVLNIIEEKSDFHFLYNKEVVNVERKVTIVAKDETIVPVLNNLFHDSDISYAISDRQIVLNKKSAFQFVAQQGIRITGTVTDPNGEPIIGSNVVEKRTTNGVITDIDGKFQLTVSPGAVLVISYVGYLQKEVTVGNQTSLQIVLVEDTRTLDEVVVIGYGVVKKSDLAGSVSSVSSRAFKDEPVIRLDDALQGRMAGVQVTNTTGMIGDGAKIRVRGTTSLNKSNDPLYVVDGIIGAGAVNTSDIESIEVLKDASATAIYGSRGANGVVLITTKKGKEGRPQITFESNLGMA</sequence>
<evidence type="ECO:0000313" key="6">
    <source>
        <dbReference type="EMBL" id="KAA6312748.1"/>
    </source>
</evidence>
<comment type="caution">
    <text evidence="6">The sequence shown here is derived from an EMBL/GenBank/DDBJ whole genome shotgun (WGS) entry which is preliminary data.</text>
</comment>
<dbReference type="FunFam" id="2.170.130.10:FF:000008">
    <property type="entry name" value="SusC/RagA family TonB-linked outer membrane protein"/>
    <property type="match status" value="1"/>
</dbReference>
<reference evidence="6" key="1">
    <citation type="submission" date="2019-03" db="EMBL/GenBank/DDBJ databases">
        <title>Single cell metagenomics reveals metabolic interactions within the superorganism composed of flagellate Streblomastix strix and complex community of Bacteroidetes bacteria on its surface.</title>
        <authorList>
            <person name="Treitli S.C."/>
            <person name="Kolisko M."/>
            <person name="Husnik F."/>
            <person name="Keeling P."/>
            <person name="Hampl V."/>
        </authorList>
    </citation>
    <scope>NUCLEOTIDE SEQUENCE</scope>
    <source>
        <strain evidence="6">STM</strain>
    </source>
</reference>
<dbReference type="InterPro" id="IPR023997">
    <property type="entry name" value="TonB-dep_OMP_SusC/RagA_CS"/>
</dbReference>
<dbReference type="SUPFAM" id="SSF49464">
    <property type="entry name" value="Carboxypeptidase regulatory domain-like"/>
    <property type="match status" value="1"/>
</dbReference>
<keyword evidence="2" id="KW-0732">Signal</keyword>
<dbReference type="PANTHER" id="PTHR30069:SF29">
    <property type="entry name" value="HEMOGLOBIN AND HEMOGLOBIN-HAPTOGLOBIN-BINDING PROTEIN 1-RELATED"/>
    <property type="match status" value="1"/>
</dbReference>
<proteinExistence type="predicted"/>
<dbReference type="SMART" id="SM00965">
    <property type="entry name" value="STN"/>
    <property type="match status" value="1"/>
</dbReference>
<dbReference type="InterPro" id="IPR008969">
    <property type="entry name" value="CarboxyPept-like_regulatory"/>
</dbReference>
<evidence type="ECO:0000256" key="2">
    <source>
        <dbReference type="ARBA" id="ARBA00022729"/>
    </source>
</evidence>
<accession>A0A5J4PVJ3</accession>
<dbReference type="InterPro" id="IPR037066">
    <property type="entry name" value="Plug_dom_sf"/>
</dbReference>